<evidence type="ECO:0000256" key="2">
    <source>
        <dbReference type="ARBA" id="ARBA00023157"/>
    </source>
</evidence>
<feature type="domain" description="Ig-like" evidence="3">
    <location>
        <begin position="462"/>
        <end position="553"/>
    </location>
</feature>
<keyword evidence="2" id="KW-1015">Disulfide bond</keyword>
<dbReference type="InterPro" id="IPR013783">
    <property type="entry name" value="Ig-like_fold"/>
</dbReference>
<evidence type="ECO:0000313" key="4">
    <source>
        <dbReference type="EMBL" id="CAF3967612.1"/>
    </source>
</evidence>
<evidence type="ECO:0000313" key="5">
    <source>
        <dbReference type="Proteomes" id="UP000663836"/>
    </source>
</evidence>
<sequence length="592" mass="66272">MDKKSNEQWACSFTKVKAVVVQLDELISRITTDHNIQKTMEEPLSSDFVTTHADAEYGRQSLSKYEEDLLPDIYEAAINENDGNLMKSLKKYFEQQWEVKYGSSNEWFILFLKEYKDAVNYDSVLKRTAEYGNKYLKDCPILSIVLQLLFEGIDDTCMDETNVFNDLWCTITNNGLKSIENFSDNKKRSVLFQGLREYYRPKLFELLGKIKIPDRDNLYELALDNVAEYGWLQGLQAVKKRIIPIFFEALLKNIPVSSDTTGKPVPPKVEAPTSVNEQSCMFGKDTQISWQFSGIGKLRVTWFFNDQPLPTDNRLQVTETDDGTSILTIRQVELGDQGVYITRVTNAFGEAEGQTTLKIDCIKPVINANLNSALEVTKGETMALKIVASGTPKPGIVWMKDDNELTPNDHIQVTTPIGNDDKYTMAILNVLPGNQGEYSAKIFNVGGSLQSNKCKVTVLRSPVFVVKPTAQKAKQGETAVFVTKIDGYPTPTITWLLNGKPLTAKEGVQVQFDATTDEAKLSIPNIDLQQHAGSITCRLENPYGCQEETVQLAVLAAPIITTQLPKEQEIMSGLDVTLKVVVRGSPQPSAQW</sequence>
<dbReference type="Pfam" id="PF07679">
    <property type="entry name" value="I-set"/>
    <property type="match status" value="3"/>
</dbReference>
<dbReference type="InterPro" id="IPR003599">
    <property type="entry name" value="Ig_sub"/>
</dbReference>
<dbReference type="SMART" id="SM00408">
    <property type="entry name" value="IGc2"/>
    <property type="match status" value="3"/>
</dbReference>
<evidence type="ECO:0000256" key="1">
    <source>
        <dbReference type="ARBA" id="ARBA00022729"/>
    </source>
</evidence>
<dbReference type="GO" id="GO:0005886">
    <property type="term" value="C:plasma membrane"/>
    <property type="evidence" value="ECO:0007669"/>
    <property type="project" value="TreeGrafter"/>
</dbReference>
<dbReference type="SMART" id="SM00409">
    <property type="entry name" value="IG"/>
    <property type="match status" value="3"/>
</dbReference>
<dbReference type="InterPro" id="IPR007110">
    <property type="entry name" value="Ig-like_dom"/>
</dbReference>
<name>A0A819LP79_9BILA</name>
<dbReference type="InterPro" id="IPR003598">
    <property type="entry name" value="Ig_sub2"/>
</dbReference>
<organism evidence="4 5">
    <name type="scientific">Rotaria sordida</name>
    <dbReference type="NCBI Taxonomy" id="392033"/>
    <lineage>
        <taxon>Eukaryota</taxon>
        <taxon>Metazoa</taxon>
        <taxon>Spiralia</taxon>
        <taxon>Gnathifera</taxon>
        <taxon>Rotifera</taxon>
        <taxon>Eurotatoria</taxon>
        <taxon>Bdelloidea</taxon>
        <taxon>Philodinida</taxon>
        <taxon>Philodinidae</taxon>
        <taxon>Rotaria</taxon>
    </lineage>
</organism>
<evidence type="ECO:0000259" key="3">
    <source>
        <dbReference type="PROSITE" id="PS50835"/>
    </source>
</evidence>
<gene>
    <name evidence="4" type="ORF">JBS370_LOCUS24446</name>
</gene>
<dbReference type="PANTHER" id="PTHR45080:SF8">
    <property type="entry name" value="IG-LIKE DOMAIN-CONTAINING PROTEIN"/>
    <property type="match status" value="1"/>
</dbReference>
<protein>
    <recommendedName>
        <fullName evidence="3">Ig-like domain-containing protein</fullName>
    </recommendedName>
</protein>
<reference evidence="4" key="1">
    <citation type="submission" date="2021-02" db="EMBL/GenBank/DDBJ databases">
        <authorList>
            <person name="Nowell W R."/>
        </authorList>
    </citation>
    <scope>NUCLEOTIDE SEQUENCE</scope>
</reference>
<dbReference type="InterPro" id="IPR050958">
    <property type="entry name" value="Cell_Adh-Cytoskel_Orgn"/>
</dbReference>
<dbReference type="Proteomes" id="UP000663836">
    <property type="component" value="Unassembled WGS sequence"/>
</dbReference>
<comment type="caution">
    <text evidence="4">The sequence shown here is derived from an EMBL/GenBank/DDBJ whole genome shotgun (WGS) entry which is preliminary data.</text>
</comment>
<dbReference type="InterPro" id="IPR036179">
    <property type="entry name" value="Ig-like_dom_sf"/>
</dbReference>
<dbReference type="InterPro" id="IPR013098">
    <property type="entry name" value="Ig_I-set"/>
</dbReference>
<accession>A0A819LP79</accession>
<dbReference type="EMBL" id="CAJOBD010003824">
    <property type="protein sequence ID" value="CAF3967612.1"/>
    <property type="molecule type" value="Genomic_DNA"/>
</dbReference>
<dbReference type="SUPFAM" id="SSF48726">
    <property type="entry name" value="Immunoglobulin"/>
    <property type="match status" value="3"/>
</dbReference>
<feature type="domain" description="Ig-like" evidence="3">
    <location>
        <begin position="255"/>
        <end position="360"/>
    </location>
</feature>
<feature type="domain" description="Ig-like" evidence="3">
    <location>
        <begin position="364"/>
        <end position="457"/>
    </location>
</feature>
<dbReference type="PROSITE" id="PS50835">
    <property type="entry name" value="IG_LIKE"/>
    <property type="match status" value="3"/>
</dbReference>
<keyword evidence="1" id="KW-0732">Signal</keyword>
<dbReference type="AlphaFoldDB" id="A0A819LP79"/>
<dbReference type="GO" id="GO:0007156">
    <property type="term" value="P:homophilic cell adhesion via plasma membrane adhesion molecules"/>
    <property type="evidence" value="ECO:0007669"/>
    <property type="project" value="TreeGrafter"/>
</dbReference>
<dbReference type="PANTHER" id="PTHR45080">
    <property type="entry name" value="CONTACTIN 5"/>
    <property type="match status" value="1"/>
</dbReference>
<proteinExistence type="predicted"/>
<dbReference type="Gene3D" id="2.60.40.10">
    <property type="entry name" value="Immunoglobulins"/>
    <property type="match status" value="3"/>
</dbReference>